<dbReference type="Proteomes" id="UP000054821">
    <property type="component" value="Unassembled WGS sequence"/>
</dbReference>
<dbReference type="EMBL" id="JPDN02000009">
    <property type="protein sequence ID" value="PON27835.1"/>
    <property type="molecule type" value="Genomic_DNA"/>
</dbReference>
<name>A0A2P4ZU62_9HYPO</name>
<dbReference type="Pfam" id="PF12796">
    <property type="entry name" value="Ank_2"/>
    <property type="match status" value="1"/>
</dbReference>
<protein>
    <submittedName>
        <fullName evidence="4">Ankyrin-1</fullName>
    </submittedName>
</protein>
<evidence type="ECO:0000256" key="3">
    <source>
        <dbReference type="PROSITE-ProRule" id="PRU00023"/>
    </source>
</evidence>
<feature type="repeat" description="ANK" evidence="3">
    <location>
        <begin position="138"/>
        <end position="170"/>
    </location>
</feature>
<dbReference type="SUPFAM" id="SSF48403">
    <property type="entry name" value="Ankyrin repeat"/>
    <property type="match status" value="1"/>
</dbReference>
<dbReference type="GO" id="GO:0004842">
    <property type="term" value="F:ubiquitin-protein transferase activity"/>
    <property type="evidence" value="ECO:0007669"/>
    <property type="project" value="TreeGrafter"/>
</dbReference>
<organism evidence="4 5">
    <name type="scientific">Trichoderma gamsii</name>
    <dbReference type="NCBI Taxonomy" id="398673"/>
    <lineage>
        <taxon>Eukaryota</taxon>
        <taxon>Fungi</taxon>
        <taxon>Dikarya</taxon>
        <taxon>Ascomycota</taxon>
        <taxon>Pezizomycotina</taxon>
        <taxon>Sordariomycetes</taxon>
        <taxon>Hypocreomycetidae</taxon>
        <taxon>Hypocreales</taxon>
        <taxon>Hypocreaceae</taxon>
        <taxon>Trichoderma</taxon>
    </lineage>
</organism>
<keyword evidence="5" id="KW-1185">Reference proteome</keyword>
<dbReference type="Gene3D" id="1.25.40.20">
    <property type="entry name" value="Ankyrin repeat-containing domain"/>
    <property type="match status" value="2"/>
</dbReference>
<evidence type="ECO:0000256" key="2">
    <source>
        <dbReference type="ARBA" id="ARBA00023043"/>
    </source>
</evidence>
<dbReference type="PANTHER" id="PTHR24171">
    <property type="entry name" value="ANKYRIN REPEAT DOMAIN-CONTAINING PROTEIN 39-RELATED"/>
    <property type="match status" value="1"/>
</dbReference>
<dbReference type="PROSITE" id="PS50297">
    <property type="entry name" value="ANK_REP_REGION"/>
    <property type="match status" value="4"/>
</dbReference>
<reference evidence="4 5" key="1">
    <citation type="journal article" date="2016" name="Genome Announc.">
        <title>Draft Whole-Genome Sequence of Trichoderma gamsii T6085, a Promising Biocontrol Agent of Fusarium Head Blight on Wheat.</title>
        <authorList>
            <person name="Baroncelli R."/>
            <person name="Zapparata A."/>
            <person name="Piaggeschi G."/>
            <person name="Sarrocco S."/>
            <person name="Vannacci G."/>
        </authorList>
    </citation>
    <scope>NUCLEOTIDE SEQUENCE [LARGE SCALE GENOMIC DNA]</scope>
    <source>
        <strain evidence="4 5">T6085</strain>
    </source>
</reference>
<evidence type="ECO:0000256" key="1">
    <source>
        <dbReference type="ARBA" id="ARBA00022737"/>
    </source>
</evidence>
<dbReference type="AlphaFoldDB" id="A0A2P4ZU62"/>
<dbReference type="STRING" id="398673.A0A2P4ZU62"/>
<dbReference type="PANTHER" id="PTHR24171:SF8">
    <property type="entry name" value="BRCA1-ASSOCIATED RING DOMAIN PROTEIN 1"/>
    <property type="match status" value="1"/>
</dbReference>
<feature type="repeat" description="ANK" evidence="3">
    <location>
        <begin position="204"/>
        <end position="233"/>
    </location>
</feature>
<dbReference type="SUPFAM" id="SSF57959">
    <property type="entry name" value="Leucine zipper domain"/>
    <property type="match status" value="1"/>
</dbReference>
<keyword evidence="1" id="KW-0677">Repeat</keyword>
<evidence type="ECO:0000313" key="4">
    <source>
        <dbReference type="EMBL" id="PON27835.1"/>
    </source>
</evidence>
<keyword evidence="2 3" id="KW-0040">ANK repeat</keyword>
<sequence>MTLVNALIAKTERKREQNRIAQQLYRRNQKRKLLELEAAVAAQSAITCSVIHIPEDKTVPVMSQEQDEAVQLELDTPGLCCDDRIQWSGEVVVDNIDCSAPQTLRTHNALHRAVSFGSLSMTKLLIDHGACVSTMDSLGNTALHLAAERGLEDIVKLLLDQDMDPNAVNLAGQTALFSAVNAQNENVVRMIIEASVDVNVRDFNGLVALYMAVERNSEPIVTLLLNNGADIDA</sequence>
<dbReference type="SMART" id="SM00248">
    <property type="entry name" value="ANK"/>
    <property type="match status" value="4"/>
</dbReference>
<evidence type="ECO:0000313" key="5">
    <source>
        <dbReference type="Proteomes" id="UP000054821"/>
    </source>
</evidence>
<dbReference type="Pfam" id="PF00023">
    <property type="entry name" value="Ank"/>
    <property type="match status" value="2"/>
</dbReference>
<feature type="repeat" description="ANK" evidence="3">
    <location>
        <begin position="105"/>
        <end position="137"/>
    </location>
</feature>
<accession>A0A2P4ZU62</accession>
<dbReference type="InterPro" id="IPR002110">
    <property type="entry name" value="Ankyrin_rpt"/>
</dbReference>
<dbReference type="GO" id="GO:0085020">
    <property type="term" value="P:protein K6-linked ubiquitination"/>
    <property type="evidence" value="ECO:0007669"/>
    <property type="project" value="TreeGrafter"/>
</dbReference>
<dbReference type="PROSITE" id="PS50088">
    <property type="entry name" value="ANK_REPEAT"/>
    <property type="match status" value="4"/>
</dbReference>
<gene>
    <name evidence="4" type="ORF">TGAM01_v203602</name>
</gene>
<proteinExistence type="predicted"/>
<comment type="caution">
    <text evidence="4">The sequence shown here is derived from an EMBL/GenBank/DDBJ whole genome shotgun (WGS) entry which is preliminary data.</text>
</comment>
<dbReference type="GeneID" id="29988610"/>
<dbReference type="InterPro" id="IPR036770">
    <property type="entry name" value="Ankyrin_rpt-contain_sf"/>
</dbReference>
<dbReference type="CDD" id="cd14688">
    <property type="entry name" value="bZIP_YAP"/>
    <property type="match status" value="1"/>
</dbReference>
<dbReference type="PRINTS" id="PR01415">
    <property type="entry name" value="ANKYRIN"/>
</dbReference>
<dbReference type="GO" id="GO:0003700">
    <property type="term" value="F:DNA-binding transcription factor activity"/>
    <property type="evidence" value="ECO:0007669"/>
    <property type="project" value="InterPro"/>
</dbReference>
<dbReference type="InterPro" id="IPR046347">
    <property type="entry name" value="bZIP_sf"/>
</dbReference>
<dbReference type="RefSeq" id="XP_018658308.2">
    <property type="nucleotide sequence ID" value="XM_018808527.2"/>
</dbReference>
<feature type="repeat" description="ANK" evidence="3">
    <location>
        <begin position="171"/>
        <end position="203"/>
    </location>
</feature>